<name>A0ACC6N679_9HYPH</name>
<comment type="caution">
    <text evidence="1">The sequence shown here is derived from an EMBL/GenBank/DDBJ whole genome shotgun (WGS) entry which is preliminary data.</text>
</comment>
<dbReference type="EMBL" id="JAYESG010000025">
    <property type="protein sequence ID" value="MEA3521104.1"/>
    <property type="molecule type" value="Genomic_DNA"/>
</dbReference>
<evidence type="ECO:0000313" key="2">
    <source>
        <dbReference type="Proteomes" id="UP001304050"/>
    </source>
</evidence>
<keyword evidence="2" id="KW-1185">Reference proteome</keyword>
<dbReference type="Proteomes" id="UP001304050">
    <property type="component" value="Unassembled WGS sequence"/>
</dbReference>
<protein>
    <submittedName>
        <fullName evidence="1">Right-handed parallel beta-helix repeat-containing protein</fullName>
    </submittedName>
</protein>
<organism evidence="1 2">
    <name type="scientific">Rhizobium mulingense</name>
    <dbReference type="NCBI Taxonomy" id="3031128"/>
    <lineage>
        <taxon>Bacteria</taxon>
        <taxon>Pseudomonadati</taxon>
        <taxon>Pseudomonadota</taxon>
        <taxon>Alphaproteobacteria</taxon>
        <taxon>Hyphomicrobiales</taxon>
        <taxon>Rhizobiaceae</taxon>
        <taxon>Rhizobium/Agrobacterium group</taxon>
        <taxon>Rhizobium</taxon>
    </lineage>
</organism>
<accession>A0ACC6N679</accession>
<evidence type="ECO:0000313" key="1">
    <source>
        <dbReference type="EMBL" id="MEA3521104.1"/>
    </source>
</evidence>
<reference evidence="1" key="1">
    <citation type="submission" date="2023-12" db="EMBL/GenBank/DDBJ databases">
        <title>Diversity of Rhizobium in root nodule of phaseolus vulgaris.</title>
        <authorList>
            <person name="Wang H."/>
        </authorList>
    </citation>
    <scope>NUCLEOTIDE SEQUENCE</scope>
    <source>
        <strain evidence="1">MJ31</strain>
    </source>
</reference>
<gene>
    <name evidence="1" type="ORF">U8465_29305</name>
</gene>
<proteinExistence type="predicted"/>
<sequence>MRISSTLFSTFMIRGLVGLTALATLLSVVPVGVGVHAQELTSGEQSVQLDELAPAERDITEDSLKYGANVALARWQALHDDEKLRSFDSYFEIFREVARIESLDHATQIAGVDVHSRLAAAASELHKQMNAQGLTARDAGISALQSLIASHENSFSVTDPDSFKVRYTLILDYISGIDAAKLSLDLAKRLATWKLNGLALDIYVDFLPLYFDGLDTAADRRELMKLASANAGTVGDPKVFRVLTDLLRMSPRAEKVELAQVSFEQIDVDAVRNAAAGSPGLMLSAWAEAVELAHGVTPGNDAAGLREQARRSLDTRAFELLMLAEKNDESRTRLISDAIMADIREDRPLIAYDRAVNLALSPVAATDTYLALVHSFAVAGYDNFVKSLAESVATSVKANELRLTDEQTTSLFRHIEFVRDPAFALALGQAIPGTANIAQVTALRSDIRMIFSLPVEQPIGARQIAIGSAATQALKAAADLINGELPDPSTLRKLDVSSSGDITLLSSVSARLWQYSSRRELLLNFVRGATDPNLRQAVALGVTGFAGFKASEDRGADFAAAVGDLLPSATGEDRGLLAASIGRVARPDELRGEALARYARYLAANGQAIAPPEGSADADKLSIDEASAIFGNVGVATERLKAVSDYKQRIGEFRRLAEARASVLDDKGWLNSATAPAKSAPDAINFGRMSTISDGRMSLSLPKEASLPTAGRPFMPNLLLGSEAVRSKIPVPSLREANEALAAISKRGETRATRLIRFSSEHFDEIINLGVREYLYLNSETTVPRIIFVTRGVVTISELIAQVRATDPDAITLDGDAVTLNVPLAINDGASLIVSNLEIKSLKLNTKAGAFIVNSGKIFFDGVSVSSVDVTTGQPSYVYDHEKGIFFRPFILSWSGSETFAADSRFVALGYAGGRTYGMSLSSGSTDTVARKVQAAAPTGYFINNSFENLYYGFYAFEAKDIVFVGNELVNGLIYGLDPHDRSKNLMMAYNTAYGTQKKHGIIISREVDDSFILGNLSFENHGSGIMLDRQSYGTIVYANDASRNEGDGFSAMESPCALVDSNMFYSNGRSGVKVRNSWDVHVEGNQIRQNKAAGIEAYIDNLQMSEQSEFRDFAEDPYYPVATVAALDNLIEHNRVGLMTRGASEAMFYGNRFVDQLPRYVSGDLKQLALDVVSSNMKTGVLARSVCVPRIPVKKQCALAENGIIIPQSLQPEFQAGEASPSYCVEAEGSPQSAAFNMQQGE</sequence>